<dbReference type="InterPro" id="IPR038396">
    <property type="entry name" value="SpoIIAA-like_sf"/>
</dbReference>
<comment type="caution">
    <text evidence="1">The sequence shown here is derived from an EMBL/GenBank/DDBJ whole genome shotgun (WGS) entry which is preliminary data.</text>
</comment>
<dbReference type="EMBL" id="SNYO01000003">
    <property type="protein sequence ID" value="TDQ60934.1"/>
    <property type="molecule type" value="Genomic_DNA"/>
</dbReference>
<keyword evidence="2" id="KW-1185">Reference proteome</keyword>
<dbReference type="Pfam" id="PF11964">
    <property type="entry name" value="SpoIIAA-like"/>
    <property type="match status" value="1"/>
</dbReference>
<dbReference type="Proteomes" id="UP000295705">
    <property type="component" value="Unassembled WGS sequence"/>
</dbReference>
<dbReference type="InterPro" id="IPR021866">
    <property type="entry name" value="SpoIIAA-like"/>
</dbReference>
<dbReference type="RefSeq" id="WP_133826748.1">
    <property type="nucleotide sequence ID" value="NZ_BAABHR010000011.1"/>
</dbReference>
<dbReference type="OrthoDB" id="4729899at2"/>
<protein>
    <submittedName>
        <fullName evidence="1">SpoIIAA-like protein</fullName>
    </submittedName>
</protein>
<gene>
    <name evidence="1" type="ORF">EV188_103438</name>
</gene>
<proteinExistence type="predicted"/>
<accession>A0A4R6VHW4</accession>
<sequence>MLKEIADMPAGAVGFEAVGRVDDDDFEEIAEPVLRRELAAGRKIRMLYLLGPELREYEGDALAEELKFAARHATSYERVAVVNDEDWLRPALRVLSALVPGQLRAFPVAELAQAKAWVAGEGERAS</sequence>
<dbReference type="InterPro" id="IPR036513">
    <property type="entry name" value="STAS_dom_sf"/>
</dbReference>
<dbReference type="Gene3D" id="3.40.50.10600">
    <property type="entry name" value="SpoIIaa-like domains"/>
    <property type="match status" value="1"/>
</dbReference>
<dbReference type="AlphaFoldDB" id="A0A4R6VHW4"/>
<reference evidence="1 2" key="1">
    <citation type="submission" date="2019-03" db="EMBL/GenBank/DDBJ databases">
        <title>Genomic Encyclopedia of Type Strains, Phase IV (KMG-IV): sequencing the most valuable type-strain genomes for metagenomic binning, comparative biology and taxonomic classification.</title>
        <authorList>
            <person name="Goeker M."/>
        </authorList>
    </citation>
    <scope>NUCLEOTIDE SEQUENCE [LARGE SCALE GENOMIC DNA]</scope>
    <source>
        <strain evidence="1 2">DSM 45775</strain>
    </source>
</reference>
<organism evidence="1 2">
    <name type="scientific">Actinomycetospora succinea</name>
    <dbReference type="NCBI Taxonomy" id="663603"/>
    <lineage>
        <taxon>Bacteria</taxon>
        <taxon>Bacillati</taxon>
        <taxon>Actinomycetota</taxon>
        <taxon>Actinomycetes</taxon>
        <taxon>Pseudonocardiales</taxon>
        <taxon>Pseudonocardiaceae</taxon>
        <taxon>Actinomycetospora</taxon>
    </lineage>
</organism>
<name>A0A4R6VHW4_9PSEU</name>
<evidence type="ECO:0000313" key="1">
    <source>
        <dbReference type="EMBL" id="TDQ60934.1"/>
    </source>
</evidence>
<dbReference type="SUPFAM" id="SSF52091">
    <property type="entry name" value="SpoIIaa-like"/>
    <property type="match status" value="1"/>
</dbReference>
<evidence type="ECO:0000313" key="2">
    <source>
        <dbReference type="Proteomes" id="UP000295705"/>
    </source>
</evidence>